<evidence type="ECO:0000256" key="1">
    <source>
        <dbReference type="SAM" id="MobiDB-lite"/>
    </source>
</evidence>
<evidence type="ECO:0000313" key="3">
    <source>
        <dbReference type="Proteomes" id="UP000236732"/>
    </source>
</evidence>
<dbReference type="AlphaFoldDB" id="A0A1H6F1P1"/>
<dbReference type="Pfam" id="PF19457">
    <property type="entry name" value="DUF5994"/>
    <property type="match status" value="1"/>
</dbReference>
<protein>
    <submittedName>
        <fullName evidence="2">Uncharacterized protein</fullName>
    </submittedName>
</protein>
<dbReference type="InterPro" id="IPR046036">
    <property type="entry name" value="DUF5994"/>
</dbReference>
<sequence length="196" mass="21090">MMPTLLSPPIPLSPTSSAIPRCDSALRLRLHPVLDRRAVVDGAWWPYSRDAAAELPSLIAAVDQRLGRTTLRISVHQDAWERIPRRIPARGRQVRIGWFHHTDPRVITLSFATGEPIVLLLIPPGTTETTLDLTARDTTGLTTDAILTLAGLPSEPAIPATIRAGTADSSARRENDGGSVIARQATTSNSQASALS</sequence>
<reference evidence="2 3" key="1">
    <citation type="submission" date="2016-10" db="EMBL/GenBank/DDBJ databases">
        <authorList>
            <person name="de Groot N.N."/>
        </authorList>
    </citation>
    <scope>NUCLEOTIDE SEQUENCE [LARGE SCALE GENOMIC DNA]</scope>
    <source>
        <strain evidence="2 3">CGMCC 4.7037</strain>
    </source>
</reference>
<gene>
    <name evidence="2" type="ORF">SAMN05444920_13323</name>
</gene>
<proteinExistence type="predicted"/>
<feature type="region of interest" description="Disordered" evidence="1">
    <location>
        <begin position="164"/>
        <end position="196"/>
    </location>
</feature>
<dbReference type="Proteomes" id="UP000236732">
    <property type="component" value="Unassembled WGS sequence"/>
</dbReference>
<feature type="compositionally biased region" description="Polar residues" evidence="1">
    <location>
        <begin position="184"/>
        <end position="196"/>
    </location>
</feature>
<accession>A0A1H6F1P1</accession>
<name>A0A1H6F1P1_9ACTN</name>
<organism evidence="2 3">
    <name type="scientific">Nonomuraea solani</name>
    <dbReference type="NCBI Taxonomy" id="1144553"/>
    <lineage>
        <taxon>Bacteria</taxon>
        <taxon>Bacillati</taxon>
        <taxon>Actinomycetota</taxon>
        <taxon>Actinomycetes</taxon>
        <taxon>Streptosporangiales</taxon>
        <taxon>Streptosporangiaceae</taxon>
        <taxon>Nonomuraea</taxon>
    </lineage>
</organism>
<keyword evidence="3" id="KW-1185">Reference proteome</keyword>
<evidence type="ECO:0000313" key="2">
    <source>
        <dbReference type="EMBL" id="SEH03119.1"/>
    </source>
</evidence>
<dbReference type="EMBL" id="FNVT01000033">
    <property type="protein sequence ID" value="SEH03119.1"/>
    <property type="molecule type" value="Genomic_DNA"/>
</dbReference>